<feature type="transmembrane region" description="Helical" evidence="2">
    <location>
        <begin position="278"/>
        <end position="298"/>
    </location>
</feature>
<evidence type="ECO:0000313" key="4">
    <source>
        <dbReference type="Proteomes" id="UP001298424"/>
    </source>
</evidence>
<evidence type="ECO:0000313" key="3">
    <source>
        <dbReference type="EMBL" id="MCG6505012.1"/>
    </source>
</evidence>
<dbReference type="RefSeq" id="WP_238748570.1">
    <property type="nucleotide sequence ID" value="NZ_JAKOOW010000074.1"/>
</dbReference>
<accession>A0ABS9NR31</accession>
<keyword evidence="4" id="KW-1185">Reference proteome</keyword>
<dbReference type="Proteomes" id="UP001298424">
    <property type="component" value="Unassembled WGS sequence"/>
</dbReference>
<feature type="transmembrane region" description="Helical" evidence="2">
    <location>
        <begin position="65"/>
        <end position="84"/>
    </location>
</feature>
<keyword evidence="2" id="KW-0472">Membrane</keyword>
<comment type="caution">
    <text evidence="3">The sequence shown here is derived from an EMBL/GenBank/DDBJ whole genome shotgun (WGS) entry which is preliminary data.</text>
</comment>
<dbReference type="EMBL" id="JAKOOW010000074">
    <property type="protein sequence ID" value="MCG6505012.1"/>
    <property type="molecule type" value="Genomic_DNA"/>
</dbReference>
<gene>
    <name evidence="3" type="ORF">MB824_10985</name>
</gene>
<reference evidence="3 4" key="1">
    <citation type="submission" date="2022-02" db="EMBL/GenBank/DDBJ databases">
        <title>Genome sequence data of Kingella unionensis sp. nov. strain CICC 24913 (CCUG 75125).</title>
        <authorList>
            <person name="Xiao M."/>
        </authorList>
    </citation>
    <scope>NUCLEOTIDE SEQUENCE [LARGE SCALE GENOMIC DNA]</scope>
    <source>
        <strain evidence="3 4">CICC 24913</strain>
    </source>
</reference>
<protein>
    <submittedName>
        <fullName evidence="3">Uncharacterized protein</fullName>
    </submittedName>
</protein>
<evidence type="ECO:0000256" key="2">
    <source>
        <dbReference type="SAM" id="Phobius"/>
    </source>
</evidence>
<evidence type="ECO:0000256" key="1">
    <source>
        <dbReference type="SAM" id="MobiDB-lite"/>
    </source>
</evidence>
<keyword evidence="2" id="KW-1133">Transmembrane helix</keyword>
<feature type="transmembrane region" description="Helical" evidence="2">
    <location>
        <begin position="310"/>
        <end position="328"/>
    </location>
</feature>
<feature type="region of interest" description="Disordered" evidence="1">
    <location>
        <begin position="1"/>
        <end position="22"/>
    </location>
</feature>
<sequence length="442" mass="49330">MPIIMPSEKPNPSEPHPQTHIRKPPMPAEIRITYSRLKMFVMSLVLLAIAAAASPLLFVGSLKSVLSGAFIVLFCLVFAALLLYRAADSRTKLVLNADGIRIVQAFAEKELDGVGAKSGSKTKRENVFYPWELVNSVVFVYPFPATLYLNSEPARKFKAELEELEAEQPLPDNATLEQMEARVAKYLRLSESMTRQRDFSITLPVMYLLHGKHLPDLIRTLAAESDKSRRQAVLDGFCQTFFPKALGSRPVAPPEPREFPVCLPAQVSIRSIGGGYPLANILCALMLIGSLVFAAVIVRNAADPADIRGFLPLLPFAVITAAACGWQLSRYRRRRAVLAAINRPEAQPWKLVAIPIYIAGTNRKLRRTYYFYPAPINGKIREITFSDHNFQPVRRHGQYLAFAPRNGGAPVPIDADLRNIQGLNESERRGLLRQIKELEAEF</sequence>
<organism evidence="3 4">
    <name type="scientific">Kingella pumchi</name>
    <dbReference type="NCBI Taxonomy" id="2779506"/>
    <lineage>
        <taxon>Bacteria</taxon>
        <taxon>Pseudomonadati</taxon>
        <taxon>Pseudomonadota</taxon>
        <taxon>Betaproteobacteria</taxon>
        <taxon>Neisseriales</taxon>
        <taxon>Neisseriaceae</taxon>
        <taxon>Kingella</taxon>
    </lineage>
</organism>
<proteinExistence type="predicted"/>
<feature type="transmembrane region" description="Helical" evidence="2">
    <location>
        <begin position="39"/>
        <end position="59"/>
    </location>
</feature>
<name>A0ABS9NR31_9NEIS</name>
<keyword evidence="2" id="KW-0812">Transmembrane</keyword>